<keyword evidence="3" id="KW-0540">Nuclease</keyword>
<dbReference type="GO" id="GO:0016787">
    <property type="term" value="F:hydrolase activity"/>
    <property type="evidence" value="ECO:0007669"/>
    <property type="project" value="UniProtKB-KW"/>
</dbReference>
<comment type="similarity">
    <text evidence="1">In the N-terminal section; belongs to the CRISPR-associated nuclease Cas3-HD family.</text>
</comment>
<keyword evidence="4" id="KW-0479">Metal-binding</keyword>
<feature type="domain" description="Helicase C-terminal" evidence="10">
    <location>
        <begin position="500"/>
        <end position="659"/>
    </location>
</feature>
<dbReference type="InterPro" id="IPR006474">
    <property type="entry name" value="Helicase_Cas3_CRISPR-ass_core"/>
</dbReference>
<evidence type="ECO:0000256" key="1">
    <source>
        <dbReference type="ARBA" id="ARBA00006847"/>
    </source>
</evidence>
<comment type="similarity">
    <text evidence="2">In the central section; belongs to the CRISPR-associated helicase Cas3 family.</text>
</comment>
<dbReference type="InterPro" id="IPR001650">
    <property type="entry name" value="Helicase_C-like"/>
</dbReference>
<evidence type="ECO:0000256" key="7">
    <source>
        <dbReference type="ARBA" id="ARBA00022806"/>
    </source>
</evidence>
<keyword evidence="9" id="KW-0051">Antiviral defense</keyword>
<evidence type="ECO:0000259" key="11">
    <source>
        <dbReference type="PROSITE" id="PS51643"/>
    </source>
</evidence>
<dbReference type="Pfam" id="PF00270">
    <property type="entry name" value="DEAD"/>
    <property type="match status" value="1"/>
</dbReference>
<evidence type="ECO:0000259" key="10">
    <source>
        <dbReference type="PROSITE" id="PS51194"/>
    </source>
</evidence>
<dbReference type="Gene3D" id="1.10.3210.30">
    <property type="match status" value="1"/>
</dbReference>
<keyword evidence="5" id="KW-0547">Nucleotide-binding</keyword>
<dbReference type="NCBIfam" id="TIGR01596">
    <property type="entry name" value="cas3_HD"/>
    <property type="match status" value="1"/>
</dbReference>
<evidence type="ECO:0000256" key="8">
    <source>
        <dbReference type="ARBA" id="ARBA00022840"/>
    </source>
</evidence>
<evidence type="ECO:0000256" key="5">
    <source>
        <dbReference type="ARBA" id="ARBA00022741"/>
    </source>
</evidence>
<dbReference type="SUPFAM" id="SSF52540">
    <property type="entry name" value="P-loop containing nucleoside triphosphate hydrolases"/>
    <property type="match status" value="1"/>
</dbReference>
<name>A0A9E9LC46_9BURK</name>
<keyword evidence="7" id="KW-0347">Helicase</keyword>
<dbReference type="EMBL" id="CP098251">
    <property type="protein sequence ID" value="WAV90476.1"/>
    <property type="molecule type" value="Genomic_DNA"/>
</dbReference>
<dbReference type="PROSITE" id="PS51643">
    <property type="entry name" value="HD_CAS3"/>
    <property type="match status" value="1"/>
</dbReference>
<evidence type="ECO:0000256" key="2">
    <source>
        <dbReference type="ARBA" id="ARBA00009046"/>
    </source>
</evidence>
<sequence>MGEKQLGNKAVAHIRKADGKKQTLEDHLLSVSELAGTFAQKIGLSQSGKLAGGSHDFGKYAEIFRQYIFSANGAIDPDSDEYIDPVSHKGKIDHSTAGARYVWNRLKHNDYPLYAQMMFLSVCSHHSGLIDCLLPDGTNSFDNRLNKKEKDIHLAECESKADPAVKEMLESLSKEKILMEWYLKCRSIERREKKFSAFAQNPAAFSEENAVFFKKGLLLRCFLSCLLDADRIDSACFEDEQYAALRKRLGNPDWPKLAGRLETALSAFSKDSAIGRLRRDIADACYARSHSDRGIYTLTVPTGGGKTLSSLRFAINHVMEHQLDRIVYIIPYTSIIEQNAKVVRDILEKDEEPGTIVLEHHSNIEPVRETWQGKLLSSNWETPVVFTTMVQFLETLFGSGTASARRMHNLANAVLVFDEIQTLPIRCVHLFCHALNFLVEECGSSAVLCTATQPLLGNVPNPEKGQLRLADDPELMPDLAELFRQLRRVRFVDHTKSPMNLEQVGDLALSEQREKGNCLVIVNTKSWAVGLYRYCSEKKTKNVFHLSTSMCAAHRTAILEEVRSLLAKKEPVLLVSTQLIECGVDISFQSVIRLAAGLDSILQAAGRCNRNMESDYGTVHIVRIVDGLENIRRLDDIREGRNVFLRVMDEYRERIQNGMGDLSDPDIIERYFSYYFYQRQGRMAYPCDLSGKKDTLLNLLGSNHNNVGGSPKGMLRQSFATAAKQFAAIEAETQGILVPYGEGKDIIAQLCSLPSSDMAAQSLKRQLLKKAQRYSVNLYPDALQKLGNAVRRMEETGILYLLESHYDDETGVTAEATGKMDFLHY</sequence>
<dbReference type="GO" id="GO:0046872">
    <property type="term" value="F:metal ion binding"/>
    <property type="evidence" value="ECO:0007669"/>
    <property type="project" value="UniProtKB-KW"/>
</dbReference>
<evidence type="ECO:0000313" key="12">
    <source>
        <dbReference type="EMBL" id="WAV90476.1"/>
    </source>
</evidence>
<keyword evidence="8" id="KW-0067">ATP-binding</keyword>
<organism evidence="12">
    <name type="scientific">Oxalobacter aliiformigenes</name>
    <dbReference type="NCBI Taxonomy" id="2946593"/>
    <lineage>
        <taxon>Bacteria</taxon>
        <taxon>Pseudomonadati</taxon>
        <taxon>Pseudomonadota</taxon>
        <taxon>Betaproteobacteria</taxon>
        <taxon>Burkholderiales</taxon>
        <taxon>Oxalobacteraceae</taxon>
        <taxon>Oxalobacter</taxon>
    </lineage>
</organism>
<evidence type="ECO:0000256" key="9">
    <source>
        <dbReference type="ARBA" id="ARBA00023118"/>
    </source>
</evidence>
<dbReference type="GO" id="GO:0005524">
    <property type="term" value="F:ATP binding"/>
    <property type="evidence" value="ECO:0007669"/>
    <property type="project" value="UniProtKB-KW"/>
</dbReference>
<dbReference type="CDD" id="cd17930">
    <property type="entry name" value="DEXHc_cas3"/>
    <property type="match status" value="1"/>
</dbReference>
<dbReference type="CDD" id="cd09641">
    <property type="entry name" value="Cas3''_I"/>
    <property type="match status" value="1"/>
</dbReference>
<accession>A0A9E9LC46</accession>
<evidence type="ECO:0000256" key="3">
    <source>
        <dbReference type="ARBA" id="ARBA00022722"/>
    </source>
</evidence>
<dbReference type="Pfam" id="PF22590">
    <property type="entry name" value="Cas3-like_C_2"/>
    <property type="match status" value="1"/>
</dbReference>
<evidence type="ECO:0000256" key="6">
    <source>
        <dbReference type="ARBA" id="ARBA00022801"/>
    </source>
</evidence>
<gene>
    <name evidence="12" type="primary">cas3</name>
    <name evidence="12" type="ORF">NB646_06270</name>
</gene>
<dbReference type="InterPro" id="IPR038257">
    <property type="entry name" value="CRISPR-assoc_Cas3_HD_sf"/>
</dbReference>
<dbReference type="InterPro" id="IPR006483">
    <property type="entry name" value="CRISPR-assoc_Cas3_HD"/>
</dbReference>
<keyword evidence="6" id="KW-0378">Hydrolase</keyword>
<proteinExistence type="inferred from homology"/>
<evidence type="ECO:0000256" key="4">
    <source>
        <dbReference type="ARBA" id="ARBA00022723"/>
    </source>
</evidence>
<dbReference type="GO" id="GO:0051607">
    <property type="term" value="P:defense response to virus"/>
    <property type="evidence" value="ECO:0007669"/>
    <property type="project" value="UniProtKB-KW"/>
</dbReference>
<dbReference type="Proteomes" id="UP001164819">
    <property type="component" value="Chromosome"/>
</dbReference>
<feature type="domain" description="HD Cas3-type" evidence="11">
    <location>
        <begin position="17"/>
        <end position="232"/>
    </location>
</feature>
<dbReference type="GO" id="GO:0003676">
    <property type="term" value="F:nucleic acid binding"/>
    <property type="evidence" value="ECO:0007669"/>
    <property type="project" value="InterPro"/>
</dbReference>
<dbReference type="InterPro" id="IPR054712">
    <property type="entry name" value="Cas3-like_dom"/>
</dbReference>
<dbReference type="InterPro" id="IPR011545">
    <property type="entry name" value="DEAD/DEAH_box_helicase_dom"/>
</dbReference>
<dbReference type="AlphaFoldDB" id="A0A9E9LC46"/>
<dbReference type="NCBIfam" id="TIGR01587">
    <property type="entry name" value="cas3_core"/>
    <property type="match status" value="1"/>
</dbReference>
<dbReference type="PROSITE" id="PS51194">
    <property type="entry name" value="HELICASE_CTER"/>
    <property type="match status" value="1"/>
</dbReference>
<dbReference type="Gene3D" id="3.40.50.300">
    <property type="entry name" value="P-loop containing nucleotide triphosphate hydrolases"/>
    <property type="match status" value="2"/>
</dbReference>
<dbReference type="InterPro" id="IPR027417">
    <property type="entry name" value="P-loop_NTPase"/>
</dbReference>
<dbReference type="GO" id="GO:0004386">
    <property type="term" value="F:helicase activity"/>
    <property type="evidence" value="ECO:0007669"/>
    <property type="project" value="UniProtKB-KW"/>
</dbReference>
<dbReference type="GO" id="GO:0004518">
    <property type="term" value="F:nuclease activity"/>
    <property type="evidence" value="ECO:0007669"/>
    <property type="project" value="UniProtKB-KW"/>
</dbReference>
<reference evidence="12" key="1">
    <citation type="journal article" date="2022" name="Front. Microbiol.">
        <title>New perspectives on an old grouping: The genomic and phenotypic variability of Oxalobacter formigenes and the implications for calcium oxalate stone prevention.</title>
        <authorList>
            <person name="Chmiel J.A."/>
            <person name="Carr C."/>
            <person name="Stuivenberg G.A."/>
            <person name="Venema R."/>
            <person name="Chanyi R.M."/>
            <person name="Al K.F."/>
            <person name="Giguere D."/>
            <person name="Say H."/>
            <person name="Akouris P.P."/>
            <person name="Dominguez Romero S.A."/>
            <person name="Kwong A."/>
            <person name="Tai V."/>
            <person name="Koval S.F."/>
            <person name="Razvi H."/>
            <person name="Bjazevic J."/>
            <person name="Burton J.P."/>
        </authorList>
    </citation>
    <scope>NUCLEOTIDE SEQUENCE</scope>
    <source>
        <strain evidence="12">OxK</strain>
    </source>
</reference>
<dbReference type="RefSeq" id="WP_269315540.1">
    <property type="nucleotide sequence ID" value="NZ_CP098251.1"/>
</dbReference>
<protein>
    <submittedName>
        <fullName evidence="12">CRISPR-associated helicase Cas3</fullName>
    </submittedName>
</protein>